<reference evidence="1" key="1">
    <citation type="submission" date="2014-05" db="EMBL/GenBank/DDBJ databases">
        <authorList>
            <person name="Chronopoulou M."/>
        </authorList>
    </citation>
    <scope>NUCLEOTIDE SEQUENCE</scope>
    <source>
        <tissue evidence="1">Whole organism</tissue>
    </source>
</reference>
<dbReference type="AlphaFoldDB" id="A0A0K2U4F1"/>
<protein>
    <submittedName>
        <fullName evidence="1">Uncharacterized protein</fullName>
    </submittedName>
</protein>
<organism evidence="1">
    <name type="scientific">Lepeophtheirus salmonis</name>
    <name type="common">Salmon louse</name>
    <name type="synonym">Caligus salmonis</name>
    <dbReference type="NCBI Taxonomy" id="72036"/>
    <lineage>
        <taxon>Eukaryota</taxon>
        <taxon>Metazoa</taxon>
        <taxon>Ecdysozoa</taxon>
        <taxon>Arthropoda</taxon>
        <taxon>Crustacea</taxon>
        <taxon>Multicrustacea</taxon>
        <taxon>Hexanauplia</taxon>
        <taxon>Copepoda</taxon>
        <taxon>Siphonostomatoida</taxon>
        <taxon>Caligidae</taxon>
        <taxon>Lepeophtheirus</taxon>
    </lineage>
</organism>
<name>A0A0K2U4F1_LEPSM</name>
<sequence>MHSQSILSGTTFKHFDRCVLLE</sequence>
<evidence type="ECO:0000313" key="1">
    <source>
        <dbReference type="EMBL" id="CDW33093.1"/>
    </source>
</evidence>
<proteinExistence type="predicted"/>
<dbReference type="EMBL" id="HACA01015732">
    <property type="protein sequence ID" value="CDW33093.1"/>
    <property type="molecule type" value="Transcribed_RNA"/>
</dbReference>
<accession>A0A0K2U4F1</accession>